<sequence length="257" mass="27963">MSTIEALGLALLLLMIIVGGKQGIKSFVSLLTNFLLLWLALLLIKLKLPIIPTTLIIGAVVLAVTIYLGSDNMLSAQTAFVASLLVMILVAFVIVPVEHWARVQGFGTEDAEEIVGFSLQIGIPFLQMSIAAAIFSTLGAIAEASMAIATACYTLIKQNEQMTPQQLYHDGITAGKDIIGTTLNTLFFGFFGGFLALFIWFVGLHYRWGTVINDKVFIAEILLILFAIIGVVLTVPVTAWLMSKQLHAQQIDNKHNK</sequence>
<dbReference type="Pfam" id="PF07907">
    <property type="entry name" value="YibE_F"/>
    <property type="match status" value="1"/>
</dbReference>
<evidence type="ECO:0000313" key="3">
    <source>
        <dbReference type="Proteomes" id="UP000777303"/>
    </source>
</evidence>
<proteinExistence type="predicted"/>
<keyword evidence="1" id="KW-0472">Membrane</keyword>
<feature type="transmembrane region" description="Helical" evidence="1">
    <location>
        <begin position="186"/>
        <end position="204"/>
    </location>
</feature>
<dbReference type="PANTHER" id="PTHR41771:SF1">
    <property type="entry name" value="MEMBRANE PROTEIN"/>
    <property type="match status" value="1"/>
</dbReference>
<gene>
    <name evidence="2" type="ORF">H9901_02850</name>
</gene>
<dbReference type="PANTHER" id="PTHR41771">
    <property type="entry name" value="MEMBRANE PROTEIN-RELATED"/>
    <property type="match status" value="1"/>
</dbReference>
<keyword evidence="1" id="KW-1133">Transmembrane helix</keyword>
<evidence type="ECO:0000313" key="2">
    <source>
        <dbReference type="EMBL" id="MBU3851617.1"/>
    </source>
</evidence>
<evidence type="ECO:0000256" key="1">
    <source>
        <dbReference type="SAM" id="Phobius"/>
    </source>
</evidence>
<keyword evidence="1" id="KW-0812">Transmembrane</keyword>
<reference evidence="2" key="2">
    <citation type="submission" date="2021-04" db="EMBL/GenBank/DDBJ databases">
        <authorList>
            <person name="Gilroy R."/>
        </authorList>
    </citation>
    <scope>NUCLEOTIDE SEQUENCE</scope>
    <source>
        <strain evidence="2">F6-6636</strain>
    </source>
</reference>
<comment type="caution">
    <text evidence="2">The sequence shown here is derived from an EMBL/GenBank/DDBJ whole genome shotgun (WGS) entry which is preliminary data.</text>
</comment>
<feature type="transmembrane region" description="Helical" evidence="1">
    <location>
        <begin position="53"/>
        <end position="70"/>
    </location>
</feature>
<feature type="transmembrane region" description="Helical" evidence="1">
    <location>
        <begin position="76"/>
        <end position="95"/>
    </location>
</feature>
<name>A0A948TJW4_9LACO</name>
<organism evidence="2 3">
    <name type="scientific">Candidatus Paralactobacillus gallistercoris</name>
    <dbReference type="NCBI Taxonomy" id="2838724"/>
    <lineage>
        <taxon>Bacteria</taxon>
        <taxon>Bacillati</taxon>
        <taxon>Bacillota</taxon>
        <taxon>Bacilli</taxon>
        <taxon>Lactobacillales</taxon>
        <taxon>Lactobacillaceae</taxon>
        <taxon>Lactobacillus</taxon>
    </lineage>
</organism>
<feature type="transmembrane region" description="Helical" evidence="1">
    <location>
        <begin position="30"/>
        <end position="46"/>
    </location>
</feature>
<dbReference type="Proteomes" id="UP000777303">
    <property type="component" value="Unassembled WGS sequence"/>
</dbReference>
<dbReference type="PIRSF" id="PIRSF031503">
    <property type="entry name" value="UCP031503_mp"/>
    <property type="match status" value="1"/>
</dbReference>
<protein>
    <submittedName>
        <fullName evidence="2">YibE/F family protein</fullName>
    </submittedName>
</protein>
<dbReference type="InterPro" id="IPR012507">
    <property type="entry name" value="YibE_F"/>
</dbReference>
<dbReference type="EMBL" id="JAHLFS010000038">
    <property type="protein sequence ID" value="MBU3851617.1"/>
    <property type="molecule type" value="Genomic_DNA"/>
</dbReference>
<feature type="transmembrane region" description="Helical" evidence="1">
    <location>
        <begin position="216"/>
        <end position="242"/>
    </location>
</feature>
<dbReference type="InterPro" id="IPR014564">
    <property type="entry name" value="UCP031503_TM"/>
</dbReference>
<reference evidence="2" key="1">
    <citation type="journal article" date="2021" name="PeerJ">
        <title>Extensive microbial diversity within the chicken gut microbiome revealed by metagenomics and culture.</title>
        <authorList>
            <person name="Gilroy R."/>
            <person name="Ravi A."/>
            <person name="Getino M."/>
            <person name="Pursley I."/>
            <person name="Horton D.L."/>
            <person name="Alikhan N.F."/>
            <person name="Baker D."/>
            <person name="Gharbi K."/>
            <person name="Hall N."/>
            <person name="Watson M."/>
            <person name="Adriaenssens E.M."/>
            <person name="Foster-Nyarko E."/>
            <person name="Jarju S."/>
            <person name="Secka A."/>
            <person name="Antonio M."/>
            <person name="Oren A."/>
            <person name="Chaudhuri R.R."/>
            <person name="La Ragione R."/>
            <person name="Hildebrand F."/>
            <person name="Pallen M.J."/>
        </authorList>
    </citation>
    <scope>NUCLEOTIDE SEQUENCE</scope>
    <source>
        <strain evidence="2">F6-6636</strain>
    </source>
</reference>
<feature type="transmembrane region" description="Helical" evidence="1">
    <location>
        <begin position="130"/>
        <end position="156"/>
    </location>
</feature>
<accession>A0A948TJW4</accession>
<dbReference type="AlphaFoldDB" id="A0A948TJW4"/>